<dbReference type="Pfam" id="PF21075">
    <property type="entry name" value="GDH_ACT1"/>
    <property type="match status" value="1"/>
</dbReference>
<evidence type="ECO:0000256" key="1">
    <source>
        <dbReference type="ARBA" id="ARBA00023002"/>
    </source>
</evidence>
<evidence type="ECO:0000313" key="8">
    <source>
        <dbReference type="Proteomes" id="UP000318801"/>
    </source>
</evidence>
<dbReference type="InterPro" id="IPR049062">
    <property type="entry name" value="NAD_Glu_DH_ACT2"/>
</dbReference>
<evidence type="ECO:0000259" key="6">
    <source>
        <dbReference type="Pfam" id="PF21077"/>
    </source>
</evidence>
<dbReference type="Pfam" id="PF05088">
    <property type="entry name" value="Bac_GDH_CD"/>
    <property type="match status" value="1"/>
</dbReference>
<evidence type="ECO:0000259" key="3">
    <source>
        <dbReference type="Pfam" id="PF21074"/>
    </source>
</evidence>
<accession>A0A506UCI5</accession>
<dbReference type="InterPro" id="IPR049064">
    <property type="entry name" value="NAD_Glu_DH_ACT3"/>
</dbReference>
<dbReference type="GO" id="GO:0004352">
    <property type="term" value="F:glutamate dehydrogenase (NAD+) activity"/>
    <property type="evidence" value="ECO:0007669"/>
    <property type="project" value="InterPro"/>
</dbReference>
<sequence length="1597" mass="174284">MYTTNDTKRQEKLKAAEESARNSGLRFISPDIMFARASREDLDRYEPAMLGAVAAHAASELSAWQAGAPRVSIGPVAGVAPGGAAIDVIAITLANMPFIYDSVMAEIAEHTADILLAIHPILVVTPDAAVEAFSPERPHDAEQRISHVQVHIARLGPGLADRLKARLEQVLHHVDLAVSDWPLMLGKLEAAMGELASRVPVAKVEVRDEAFAFLEWLRDGNFTFLGMRDLLYVSDEAGGRVEHVEGSSIGILADPDMRVLRSGAKPVASTPEILAFLEGPDYLIVTKANTTSTVHRRTHMDYIGVKRLDAEGRVVGELRIVGLFTFTAYTQAARRIPLLRAKVDQVVARFGFEEKSHAGRSLQNILESYPRDELFQTPVETLTEFCGQILEVAERPKIRVLTRVDRFDRFVSVLVFVPRQLYDSRLREQIGDYLARVYEGRVAAYYPGFPEGHSARVHFIIARHKAEKTPEIPQAVLEETVTNLASDWSERFRHLAGPGAVRLGVSEAYRAAFRPDEAVADLDRIVAAGESGAPRIAFYRPADGDSADELRLKIFKAGGPLALSQRVPLLENLGFTVLSERTFDLTLDNGFDPPGDLVLHDMELMVEALTPVDLVADAARLERAFMDVLSGVIDNDSFNRLVLVAGLEAGEANVLRVYAQYMRQAGINYTQDYIAQSLCLYPQLARSLFALFAASFTPGPGEAERQEWLGRLHKAIDEGLAAVPSLDDDRILRLYVKLIDATLRTNYFQRSATGGAPANLALKFASRSISILPAPRPFREIFVYGAEVEGVHLRFGPVARGGLRWSDRGQDYRTEVLGLVKAQQVKNAVIVPVGAKGGFFPRRLPAGGSREAVFEAGREAYKSYIRTLLSVTDNIDGQAVLPPASTVRRDGDDPYFVVAADKGTATFSDTANGLADEAGFWLGDAFASGGSAGYDHKKMGITARGAWEAVKRHFREMNIDIQKTPFTAIGVGDMSGDVFGNGMLLSEQTRLVAAFDHRDIFIDPAPDPAIGFAERKRLFELPRSSWQDYNVACLSQGGTIISRQLKSATLSPEAATAIGLAPGQYTPFEIMTAILKAPVDLLWFGGIGTYVKAAEESNAAAGDRANDAIRINADEVGAKVIGEGANLGVTQKGRIAYGLKGGRSNSDAIDNSAGVNCSDVEVNIKIALASAMRADRLGRADRDELLVAMTDDVAAICLENNYRQTLSISLTLDEGDNGVLSLSRMMDVLEKAGQLDRKVETLPDRAGLKARRQAGQRLTRPEIAVLLSYAKIVLFDQILASDLPDEPYFAETLSAYFPARMRETFAEDIVSHRLRREIISTRLANDVINRGGASFIIEACDATAMTPEQVVRAAIIVRDGFGLEALWQSVDSLDGQVDGAVQNALYARLRYLYSVLTHLLLKNGLADGDIPAAIAQLSQALLIFRDHADTLLPDARAQWLHDQRASWAKAGVPDEIADNIARHVAMLFVPEALQIARRADVSLEKAADTYFTVTRAFGVSALLTSASRISLSDFYESMALLRSMDQISAARRDLAAIALLRYGEESEPVTTLKSAYAVRIDQITEQLAQLVESGDISLARITVAAGLLSDMARELSV</sequence>
<dbReference type="RefSeq" id="WP_141148997.1">
    <property type="nucleotide sequence ID" value="NZ_VHLG01000004.1"/>
</dbReference>
<dbReference type="Gene3D" id="3.40.50.720">
    <property type="entry name" value="NAD(P)-binding Rossmann-like Domain"/>
    <property type="match status" value="1"/>
</dbReference>
<keyword evidence="1" id="KW-0560">Oxidoreductase</keyword>
<evidence type="ECO:0000259" key="2">
    <source>
        <dbReference type="Pfam" id="PF05088"/>
    </source>
</evidence>
<evidence type="ECO:0000313" key="7">
    <source>
        <dbReference type="EMBL" id="TPW31126.1"/>
    </source>
</evidence>
<dbReference type="Pfam" id="PF21073">
    <property type="entry name" value="GDH_HM1"/>
    <property type="match status" value="1"/>
</dbReference>
<feature type="domain" description="NAD-specific glutamate dehydrogenase C-terminal" evidence="3">
    <location>
        <begin position="1255"/>
        <end position="1589"/>
    </location>
</feature>
<dbReference type="EMBL" id="VHLG01000004">
    <property type="protein sequence ID" value="TPW31126.1"/>
    <property type="molecule type" value="Genomic_DNA"/>
</dbReference>
<protein>
    <submittedName>
        <fullName evidence="7">NAD-glutamate dehydrogenase</fullName>
    </submittedName>
</protein>
<dbReference type="InterPro" id="IPR028971">
    <property type="entry name" value="NAD-GDH_cat"/>
</dbReference>
<feature type="domain" description="NAD-glutamate dehydrogenase N-terminal ACT1" evidence="4">
    <location>
        <begin position="33"/>
        <end position="156"/>
    </location>
</feature>
<dbReference type="SUPFAM" id="SSF51735">
    <property type="entry name" value="NAD(P)-binding Rossmann-fold domains"/>
    <property type="match status" value="1"/>
</dbReference>
<dbReference type="Proteomes" id="UP000318801">
    <property type="component" value="Unassembled WGS sequence"/>
</dbReference>
<feature type="domain" description="NAD-glutamate dehydrogenase ACT3" evidence="6">
    <location>
        <begin position="535"/>
        <end position="612"/>
    </location>
</feature>
<dbReference type="PANTHER" id="PTHR43403">
    <property type="entry name" value="NAD-SPECIFIC GLUTAMATE DEHYDROGENASE"/>
    <property type="match status" value="1"/>
</dbReference>
<dbReference type="Pfam" id="PF21078">
    <property type="entry name" value="GDH_HM3"/>
    <property type="match status" value="1"/>
</dbReference>
<dbReference type="PIRSF" id="PIRSF036761">
    <property type="entry name" value="GDH_Mll4104"/>
    <property type="match status" value="1"/>
</dbReference>
<dbReference type="InterPro" id="IPR046346">
    <property type="entry name" value="Aminoacid_DH-like_N_sf"/>
</dbReference>
<dbReference type="OrthoDB" id="9758052at2"/>
<proteinExistence type="predicted"/>
<organism evidence="7 8">
    <name type="scientific">Martelella alba</name>
    <dbReference type="NCBI Taxonomy" id="2590451"/>
    <lineage>
        <taxon>Bacteria</taxon>
        <taxon>Pseudomonadati</taxon>
        <taxon>Pseudomonadota</taxon>
        <taxon>Alphaproteobacteria</taxon>
        <taxon>Hyphomicrobiales</taxon>
        <taxon>Aurantimonadaceae</taxon>
        <taxon>Martelella</taxon>
    </lineage>
</organism>
<dbReference type="InterPro" id="IPR049059">
    <property type="entry name" value="NAD_Glu_DH_HM1"/>
</dbReference>
<dbReference type="GO" id="GO:0006538">
    <property type="term" value="P:L-glutamate catabolic process"/>
    <property type="evidence" value="ECO:0007669"/>
    <property type="project" value="InterPro"/>
</dbReference>
<name>A0A506UCI5_9HYPH</name>
<dbReference type="PANTHER" id="PTHR43403:SF1">
    <property type="entry name" value="NAD-SPECIFIC GLUTAMATE DEHYDROGENASE"/>
    <property type="match status" value="1"/>
</dbReference>
<evidence type="ECO:0000259" key="5">
    <source>
        <dbReference type="Pfam" id="PF21076"/>
    </source>
</evidence>
<dbReference type="GO" id="GO:0004069">
    <property type="term" value="F:L-aspartate:2-oxoglutarate aminotransferase activity"/>
    <property type="evidence" value="ECO:0007669"/>
    <property type="project" value="InterPro"/>
</dbReference>
<dbReference type="SUPFAM" id="SSF53223">
    <property type="entry name" value="Aminoacid dehydrogenase-like, N-terminal domain"/>
    <property type="match status" value="1"/>
</dbReference>
<feature type="domain" description="NAD-glutamate dehydrogenase catalytic" evidence="2">
    <location>
        <begin position="716"/>
        <end position="1210"/>
    </location>
</feature>
<evidence type="ECO:0000259" key="4">
    <source>
        <dbReference type="Pfam" id="PF21075"/>
    </source>
</evidence>
<gene>
    <name evidence="7" type="ORF">FJU08_10785</name>
</gene>
<dbReference type="InterPro" id="IPR048381">
    <property type="entry name" value="GDH_C"/>
</dbReference>
<dbReference type="InterPro" id="IPR036291">
    <property type="entry name" value="NAD(P)-bd_dom_sf"/>
</dbReference>
<dbReference type="Pfam" id="PF21077">
    <property type="entry name" value="GDH_ACT3"/>
    <property type="match status" value="1"/>
</dbReference>
<dbReference type="InterPro" id="IPR049056">
    <property type="entry name" value="NAD_Glu_DH_HM3"/>
</dbReference>
<reference evidence="7 8" key="1">
    <citation type="submission" date="2019-06" db="EMBL/GenBank/DDBJ databases">
        <authorList>
            <person name="Li M."/>
        </authorList>
    </citation>
    <scope>NUCLEOTIDE SEQUENCE [LARGE SCALE GENOMIC DNA]</scope>
    <source>
        <strain evidence="7 8">BGMRC2036</strain>
    </source>
</reference>
<comment type="caution">
    <text evidence="7">The sequence shown here is derived from an EMBL/GenBank/DDBJ whole genome shotgun (WGS) entry which is preliminary data.</text>
</comment>
<dbReference type="Pfam" id="PF21074">
    <property type="entry name" value="GDH_C"/>
    <property type="match status" value="1"/>
</dbReference>
<dbReference type="InterPro" id="IPR007780">
    <property type="entry name" value="NAD_Glu_DH_bac"/>
</dbReference>
<keyword evidence="8" id="KW-1185">Reference proteome</keyword>
<dbReference type="Pfam" id="PF21076">
    <property type="entry name" value="GDH_ACT2"/>
    <property type="match status" value="1"/>
</dbReference>
<dbReference type="InterPro" id="IPR024727">
    <property type="entry name" value="NAD_Glu_DH_N_ACT1"/>
</dbReference>
<feature type="domain" description="NAD-glutamate dehydrogenase ACT2" evidence="5">
    <location>
        <begin position="399"/>
        <end position="488"/>
    </location>
</feature>